<keyword evidence="3" id="KW-1185">Reference proteome</keyword>
<dbReference type="Proteomes" id="UP000799776">
    <property type="component" value="Unassembled WGS sequence"/>
</dbReference>
<keyword evidence="1" id="KW-0472">Membrane</keyword>
<dbReference type="OrthoDB" id="1523883at2759"/>
<comment type="caution">
    <text evidence="2">The sequence shown here is derived from an EMBL/GenBank/DDBJ whole genome shotgun (WGS) entry which is preliminary data.</text>
</comment>
<organism evidence="2 3">
    <name type="scientific">Saccharata proteae CBS 121410</name>
    <dbReference type="NCBI Taxonomy" id="1314787"/>
    <lineage>
        <taxon>Eukaryota</taxon>
        <taxon>Fungi</taxon>
        <taxon>Dikarya</taxon>
        <taxon>Ascomycota</taxon>
        <taxon>Pezizomycotina</taxon>
        <taxon>Dothideomycetes</taxon>
        <taxon>Dothideomycetes incertae sedis</taxon>
        <taxon>Botryosphaeriales</taxon>
        <taxon>Saccharataceae</taxon>
        <taxon>Saccharata</taxon>
    </lineage>
</organism>
<evidence type="ECO:0000313" key="3">
    <source>
        <dbReference type="Proteomes" id="UP000799776"/>
    </source>
</evidence>
<gene>
    <name evidence="2" type="ORF">K490DRAFT_59333</name>
</gene>
<keyword evidence="1" id="KW-1133">Transmembrane helix</keyword>
<reference evidence="2" key="1">
    <citation type="journal article" date="2020" name="Stud. Mycol.">
        <title>101 Dothideomycetes genomes: a test case for predicting lifestyles and emergence of pathogens.</title>
        <authorList>
            <person name="Haridas S."/>
            <person name="Albert R."/>
            <person name="Binder M."/>
            <person name="Bloem J."/>
            <person name="Labutti K."/>
            <person name="Salamov A."/>
            <person name="Andreopoulos B."/>
            <person name="Baker S."/>
            <person name="Barry K."/>
            <person name="Bills G."/>
            <person name="Bluhm B."/>
            <person name="Cannon C."/>
            <person name="Castanera R."/>
            <person name="Culley D."/>
            <person name="Daum C."/>
            <person name="Ezra D."/>
            <person name="Gonzalez J."/>
            <person name="Henrissat B."/>
            <person name="Kuo A."/>
            <person name="Liang C."/>
            <person name="Lipzen A."/>
            <person name="Lutzoni F."/>
            <person name="Magnuson J."/>
            <person name="Mondo S."/>
            <person name="Nolan M."/>
            <person name="Ohm R."/>
            <person name="Pangilinan J."/>
            <person name="Park H.-J."/>
            <person name="Ramirez L."/>
            <person name="Alfaro M."/>
            <person name="Sun H."/>
            <person name="Tritt A."/>
            <person name="Yoshinaga Y."/>
            <person name="Zwiers L.-H."/>
            <person name="Turgeon B."/>
            <person name="Goodwin S."/>
            <person name="Spatafora J."/>
            <person name="Crous P."/>
            <person name="Grigoriev I."/>
        </authorList>
    </citation>
    <scope>NUCLEOTIDE SEQUENCE</scope>
    <source>
        <strain evidence="2">CBS 121410</strain>
    </source>
</reference>
<feature type="transmembrane region" description="Helical" evidence="1">
    <location>
        <begin position="88"/>
        <end position="107"/>
    </location>
</feature>
<sequence length="169" mass="18819">MEHIIRLAPLATSSAFVMCSMGQQLAIPSFSHPSVPREGREVIFPRWFQSYTRIQYVSGSCFASSIILCAVNLATGPAKGVDQSVSKFWLAGMAFMLAHLYPFRWGLKLMGLQSNGYKNYTPADIAVSVTMSLTMIDSIREVNIGNDLDEDEDLQISMFFQLDPPDLQI</sequence>
<evidence type="ECO:0000313" key="2">
    <source>
        <dbReference type="EMBL" id="KAF2084691.1"/>
    </source>
</evidence>
<protein>
    <submittedName>
        <fullName evidence="2">Uncharacterized protein</fullName>
    </submittedName>
</protein>
<dbReference type="EMBL" id="ML978738">
    <property type="protein sequence ID" value="KAF2084691.1"/>
    <property type="molecule type" value="Genomic_DNA"/>
</dbReference>
<feature type="transmembrane region" description="Helical" evidence="1">
    <location>
        <begin position="56"/>
        <end position="76"/>
    </location>
</feature>
<proteinExistence type="predicted"/>
<dbReference type="AlphaFoldDB" id="A0A9P4LW34"/>
<keyword evidence="1" id="KW-0812">Transmembrane</keyword>
<name>A0A9P4LW34_9PEZI</name>
<evidence type="ECO:0000256" key="1">
    <source>
        <dbReference type="SAM" id="Phobius"/>
    </source>
</evidence>
<accession>A0A9P4LW34</accession>